<keyword evidence="3" id="KW-1185">Reference proteome</keyword>
<sequence>ISFNIQFPLLILFPIKLINPTNLIQFWLFPINPQKAPNKTKRKRKKKKSKPVPLLSFFSSSSSFSRPQFALFQQRSSLSLLYIESAIGEGKAKKALNQSKMGFLKEEKSKRVLRGVKTVFFIIVMIFSFLIFSAPVLLVIADTLLPASLLSASLSPSSLSFSTLAADLSNYDFRYSLVDIPLVSILRSAVIFCVYSFCDGPRLSRGPYLGITAICSVCSLIYVSAKAPYVFSAYRIDRGGYVRGMEAALFLCSLFLAIGHVVVAYRTSCRERRKLLVYKIDIEAISACQKGLPRYQKKILQEERVK</sequence>
<dbReference type="PANTHER" id="PTHR34953">
    <property type="entry name" value="ALPHA/BETA HYDROLASE RELATED PROTEIN"/>
    <property type="match status" value="1"/>
</dbReference>
<feature type="transmembrane region" description="Helical" evidence="1">
    <location>
        <begin position="118"/>
        <end position="141"/>
    </location>
</feature>
<evidence type="ECO:0000256" key="1">
    <source>
        <dbReference type="SAM" id="Phobius"/>
    </source>
</evidence>
<reference evidence="2" key="1">
    <citation type="submission" date="2022-08" db="EMBL/GenBank/DDBJ databases">
        <authorList>
            <person name="Gutierrez-Valencia J."/>
        </authorList>
    </citation>
    <scope>NUCLEOTIDE SEQUENCE</scope>
</reference>
<accession>A0AAV0MCG0</accession>
<keyword evidence="1" id="KW-0472">Membrane</keyword>
<feature type="non-terminal residue" evidence="2">
    <location>
        <position position="1"/>
    </location>
</feature>
<comment type="caution">
    <text evidence="2">The sequence shown here is derived from an EMBL/GenBank/DDBJ whole genome shotgun (WGS) entry which is preliminary data.</text>
</comment>
<dbReference type="AlphaFoldDB" id="A0AAV0MCG0"/>
<dbReference type="PANTHER" id="PTHR34953:SF1">
    <property type="entry name" value="ALPHA_BETA HYDROLASE RELATED PROTEIN"/>
    <property type="match status" value="1"/>
</dbReference>
<keyword evidence="1" id="KW-1133">Transmembrane helix</keyword>
<feature type="transmembrane region" description="Helical" evidence="1">
    <location>
        <begin position="245"/>
        <end position="265"/>
    </location>
</feature>
<evidence type="ECO:0000313" key="2">
    <source>
        <dbReference type="EMBL" id="CAI0443684.1"/>
    </source>
</evidence>
<dbReference type="EMBL" id="CAMGYJ010000007">
    <property type="protein sequence ID" value="CAI0443684.1"/>
    <property type="molecule type" value="Genomic_DNA"/>
</dbReference>
<gene>
    <name evidence="2" type="ORF">LITE_LOCUS27776</name>
</gene>
<proteinExistence type="predicted"/>
<name>A0AAV0MCG0_9ROSI</name>
<evidence type="ECO:0000313" key="3">
    <source>
        <dbReference type="Proteomes" id="UP001154282"/>
    </source>
</evidence>
<feature type="transmembrane region" description="Helical" evidence="1">
    <location>
        <begin position="173"/>
        <end position="195"/>
    </location>
</feature>
<protein>
    <recommendedName>
        <fullName evidence="4">MENTAL domain-containing protein</fullName>
    </recommendedName>
</protein>
<dbReference type="Proteomes" id="UP001154282">
    <property type="component" value="Unassembled WGS sequence"/>
</dbReference>
<keyword evidence="1" id="KW-0812">Transmembrane</keyword>
<organism evidence="2 3">
    <name type="scientific">Linum tenue</name>
    <dbReference type="NCBI Taxonomy" id="586396"/>
    <lineage>
        <taxon>Eukaryota</taxon>
        <taxon>Viridiplantae</taxon>
        <taxon>Streptophyta</taxon>
        <taxon>Embryophyta</taxon>
        <taxon>Tracheophyta</taxon>
        <taxon>Spermatophyta</taxon>
        <taxon>Magnoliopsida</taxon>
        <taxon>eudicotyledons</taxon>
        <taxon>Gunneridae</taxon>
        <taxon>Pentapetalae</taxon>
        <taxon>rosids</taxon>
        <taxon>fabids</taxon>
        <taxon>Malpighiales</taxon>
        <taxon>Linaceae</taxon>
        <taxon>Linum</taxon>
    </lineage>
</organism>
<feature type="transmembrane region" description="Helical" evidence="1">
    <location>
        <begin position="207"/>
        <end position="225"/>
    </location>
</feature>
<evidence type="ECO:0008006" key="4">
    <source>
        <dbReference type="Google" id="ProtNLM"/>
    </source>
</evidence>